<reference evidence="1 2" key="1">
    <citation type="submission" date="2020-07" db="EMBL/GenBank/DDBJ databases">
        <title>Alkalicella. sp. LB2 genome.</title>
        <authorList>
            <person name="Postec A."/>
            <person name="Quemeneur M."/>
        </authorList>
    </citation>
    <scope>NUCLEOTIDE SEQUENCE [LARGE SCALE GENOMIC DNA]</scope>
    <source>
        <strain evidence="1 2">LB2</strain>
    </source>
</reference>
<evidence type="ECO:0000313" key="1">
    <source>
        <dbReference type="EMBL" id="QNO16091.1"/>
    </source>
</evidence>
<dbReference type="RefSeq" id="WP_213166487.1">
    <property type="nucleotide sequence ID" value="NZ_CP058559.1"/>
</dbReference>
<name>A0A7G9WBM9_ALKCA</name>
<sequence length="80" mass="9376">MENTKIVTVFRKVQWDNFDILKIIKEAVEEARSEQPEVAQLKLGDIGMKRFENHVQLNLYFVDPPRKEEAAQEELEEVSS</sequence>
<gene>
    <name evidence="1" type="ORF">HYG86_15605</name>
</gene>
<dbReference type="AlphaFoldDB" id="A0A7G9WBM9"/>
<dbReference type="EMBL" id="CP058559">
    <property type="protein sequence ID" value="QNO16091.1"/>
    <property type="molecule type" value="Genomic_DNA"/>
</dbReference>
<accession>A0A7G9WBM9</accession>
<organism evidence="1 2">
    <name type="scientific">Alkalicella caledoniensis</name>
    <dbReference type="NCBI Taxonomy" id="2731377"/>
    <lineage>
        <taxon>Bacteria</taxon>
        <taxon>Bacillati</taxon>
        <taxon>Bacillota</taxon>
        <taxon>Clostridia</taxon>
        <taxon>Eubacteriales</taxon>
        <taxon>Proteinivoracaceae</taxon>
        <taxon>Alkalicella</taxon>
    </lineage>
</organism>
<dbReference type="KEGG" id="acae:HYG86_15605"/>
<proteinExistence type="predicted"/>
<evidence type="ECO:0000313" key="2">
    <source>
        <dbReference type="Proteomes" id="UP000516160"/>
    </source>
</evidence>
<protein>
    <submittedName>
        <fullName evidence="1">Uncharacterized protein</fullName>
    </submittedName>
</protein>
<dbReference type="Proteomes" id="UP000516160">
    <property type="component" value="Chromosome"/>
</dbReference>
<keyword evidence="2" id="KW-1185">Reference proteome</keyword>